<feature type="chain" id="PRO_5045305228" description="Secreted protein" evidence="1">
    <location>
        <begin position="30"/>
        <end position="127"/>
    </location>
</feature>
<dbReference type="Proteomes" id="UP000827138">
    <property type="component" value="Chromosome"/>
</dbReference>
<dbReference type="EMBL" id="CP080647">
    <property type="protein sequence ID" value="QYX78349.1"/>
    <property type="molecule type" value="Genomic_DNA"/>
</dbReference>
<evidence type="ECO:0008006" key="4">
    <source>
        <dbReference type="Google" id="ProtNLM"/>
    </source>
</evidence>
<proteinExistence type="predicted"/>
<keyword evidence="1" id="KW-0732">Signal</keyword>
<name>A0ABX8XS09_9ACTN</name>
<feature type="signal peptide" evidence="1">
    <location>
        <begin position="1"/>
        <end position="29"/>
    </location>
</feature>
<keyword evidence="3" id="KW-1185">Reference proteome</keyword>
<evidence type="ECO:0000313" key="2">
    <source>
        <dbReference type="EMBL" id="QYX78349.1"/>
    </source>
</evidence>
<accession>A0ABX8XS09</accession>
<protein>
    <recommendedName>
        <fullName evidence="4">Secreted protein</fullName>
    </recommendedName>
</protein>
<evidence type="ECO:0000256" key="1">
    <source>
        <dbReference type="SAM" id="SignalP"/>
    </source>
</evidence>
<gene>
    <name evidence="2" type="ORF">K1J60_18925</name>
</gene>
<evidence type="ECO:0000313" key="3">
    <source>
        <dbReference type="Proteomes" id="UP000827138"/>
    </source>
</evidence>
<reference evidence="2 3" key="1">
    <citation type="submission" date="2021-08" db="EMBL/GenBank/DDBJ databases">
        <authorList>
            <person name="Ping M."/>
        </authorList>
    </citation>
    <scope>NUCLEOTIDE SEQUENCE [LARGE SCALE GENOMIC DNA]</scope>
    <source>
        <strain evidence="2 3">MG28</strain>
    </source>
</reference>
<organism evidence="2 3">
    <name type="scientific">Streptomyces akebiae</name>
    <dbReference type="NCBI Taxonomy" id="2865673"/>
    <lineage>
        <taxon>Bacteria</taxon>
        <taxon>Bacillati</taxon>
        <taxon>Actinomycetota</taxon>
        <taxon>Actinomycetes</taxon>
        <taxon>Kitasatosporales</taxon>
        <taxon>Streptomycetaceae</taxon>
        <taxon>Streptomyces</taxon>
    </lineage>
</organism>
<sequence length="127" mass="14034">MAKILRTISAVALTTVSITGLALSGTAQAATYPSVKVKVCNSTDRDRVYQIEGLNQDNAWTTYYEGDTIKANGGCHTASWWWKTGQNVRISTFPTRWDPDTDRWTGRGYVLPADAKNGSTRTATVEW</sequence>
<dbReference type="RefSeq" id="WP_220647233.1">
    <property type="nucleotide sequence ID" value="NZ_CP080647.1"/>
</dbReference>